<dbReference type="InterPro" id="IPR046373">
    <property type="entry name" value="Acyl-CoA_Oxase/DH_mid-dom_sf"/>
</dbReference>
<evidence type="ECO:0000259" key="4">
    <source>
        <dbReference type="Pfam" id="PF08028"/>
    </source>
</evidence>
<comment type="caution">
    <text evidence="5">The sequence shown here is derived from an EMBL/GenBank/DDBJ whole genome shotgun (WGS) entry which is preliminary data.</text>
</comment>
<organism evidence="5 6">
    <name type="scientific">Nocardia terpenica</name>
    <dbReference type="NCBI Taxonomy" id="455432"/>
    <lineage>
        <taxon>Bacteria</taxon>
        <taxon>Bacillati</taxon>
        <taxon>Actinomycetota</taxon>
        <taxon>Actinomycetes</taxon>
        <taxon>Mycobacteriales</taxon>
        <taxon>Nocardiaceae</taxon>
        <taxon>Nocardia</taxon>
    </lineage>
</organism>
<dbReference type="GO" id="GO:0050660">
    <property type="term" value="F:flavin adenine dinucleotide binding"/>
    <property type="evidence" value="ECO:0007669"/>
    <property type="project" value="InterPro"/>
</dbReference>
<proteinExistence type="predicted"/>
<dbReference type="Pfam" id="PF08028">
    <property type="entry name" value="Acyl-CoA_dh_2"/>
    <property type="match status" value="2"/>
</dbReference>
<feature type="domain" description="Acyl-CoA dehydrogenase C-terminal" evidence="4">
    <location>
        <begin position="391"/>
        <end position="450"/>
    </location>
</feature>
<evidence type="ECO:0000259" key="3">
    <source>
        <dbReference type="Pfam" id="PF02771"/>
    </source>
</evidence>
<dbReference type="RefSeq" id="WP_082870764.1">
    <property type="nucleotide sequence ID" value="NZ_JABMCZ010000002.1"/>
</dbReference>
<dbReference type="Gene3D" id="1.10.540.10">
    <property type="entry name" value="Acyl-CoA dehydrogenase/oxidase, N-terminal domain"/>
    <property type="match status" value="1"/>
</dbReference>
<keyword evidence="1" id="KW-0560">Oxidoreductase</keyword>
<reference evidence="5 6" key="1">
    <citation type="submission" date="2016-04" db="EMBL/GenBank/DDBJ databases">
        <authorList>
            <person name="Evans L.H."/>
            <person name="Alamgir A."/>
            <person name="Owens N."/>
            <person name="Weber N.D."/>
            <person name="Virtaneva K."/>
            <person name="Barbian K."/>
            <person name="Babar A."/>
            <person name="Rosenke K."/>
        </authorList>
    </citation>
    <scope>NUCLEOTIDE SEQUENCE [LARGE SCALE GENOMIC DNA]</scope>
    <source>
        <strain evidence="5 6">IFM 0406</strain>
    </source>
</reference>
<dbReference type="InterPro" id="IPR013786">
    <property type="entry name" value="AcylCoA_DH/ox_N"/>
</dbReference>
<dbReference type="SUPFAM" id="SSF56645">
    <property type="entry name" value="Acyl-CoA dehydrogenase NM domain-like"/>
    <property type="match status" value="1"/>
</dbReference>
<dbReference type="InterPro" id="IPR009100">
    <property type="entry name" value="AcylCoA_DH/oxidase_NM_dom_sf"/>
</dbReference>
<keyword evidence="6" id="KW-1185">Reference proteome</keyword>
<feature type="region of interest" description="Disordered" evidence="2">
    <location>
        <begin position="350"/>
        <end position="377"/>
    </location>
</feature>
<dbReference type="STRING" id="455432.AWN90_12000"/>
<dbReference type="GO" id="GO:0008470">
    <property type="term" value="F:3-methylbutanoyl-CoA dehydrogenase activity"/>
    <property type="evidence" value="ECO:0007669"/>
    <property type="project" value="TreeGrafter"/>
</dbReference>
<evidence type="ECO:0000313" key="5">
    <source>
        <dbReference type="EMBL" id="KZM68568.1"/>
    </source>
</evidence>
<accession>A0A164HJF5</accession>
<dbReference type="Gene3D" id="2.40.110.10">
    <property type="entry name" value="Butyryl-CoA Dehydrogenase, subunit A, domain 2"/>
    <property type="match status" value="1"/>
</dbReference>
<protein>
    <submittedName>
        <fullName evidence="5">SfnB family sulfur acquisition oxidoreductase</fullName>
    </submittedName>
</protein>
<dbReference type="Pfam" id="PF02771">
    <property type="entry name" value="Acyl-CoA_dh_N"/>
    <property type="match status" value="1"/>
</dbReference>
<feature type="domain" description="Acyl-CoA dehydrogenase/oxidase N-terminal" evidence="3">
    <location>
        <begin position="17"/>
        <end position="118"/>
    </location>
</feature>
<dbReference type="InterPro" id="IPR036250">
    <property type="entry name" value="AcylCo_DH-like_C"/>
</dbReference>
<dbReference type="GO" id="GO:0006552">
    <property type="term" value="P:L-leucine catabolic process"/>
    <property type="evidence" value="ECO:0007669"/>
    <property type="project" value="TreeGrafter"/>
</dbReference>
<dbReference type="Proteomes" id="UP000076512">
    <property type="component" value="Unassembled WGS sequence"/>
</dbReference>
<dbReference type="PANTHER" id="PTHR43884:SF12">
    <property type="entry name" value="ISOVALERYL-COA DEHYDROGENASE, MITOCHONDRIAL-RELATED"/>
    <property type="match status" value="1"/>
</dbReference>
<feature type="domain" description="Acyl-CoA dehydrogenase C-terminal" evidence="4">
    <location>
        <begin position="247"/>
        <end position="356"/>
    </location>
</feature>
<dbReference type="SUPFAM" id="SSF47203">
    <property type="entry name" value="Acyl-CoA dehydrogenase C-terminal domain-like"/>
    <property type="match status" value="2"/>
</dbReference>
<dbReference type="PANTHER" id="PTHR43884">
    <property type="entry name" value="ACYL-COA DEHYDROGENASE"/>
    <property type="match status" value="1"/>
</dbReference>
<dbReference type="InterPro" id="IPR037069">
    <property type="entry name" value="AcylCoA_DH/ox_N_sf"/>
</dbReference>
<dbReference type="EMBL" id="LWGR01000021">
    <property type="protein sequence ID" value="KZM68568.1"/>
    <property type="molecule type" value="Genomic_DNA"/>
</dbReference>
<name>A0A164HJF5_9NOCA</name>
<evidence type="ECO:0000313" key="6">
    <source>
        <dbReference type="Proteomes" id="UP000076512"/>
    </source>
</evidence>
<dbReference type="Gene3D" id="1.20.140.10">
    <property type="entry name" value="Butyryl-CoA Dehydrogenase, subunit A, domain 3"/>
    <property type="match status" value="2"/>
</dbReference>
<sequence length="475" mass="49492">MTAVTAERITSAERARRVAAELAAEFAVGAAERDRLRQLPHREIEQLAASGLLGVTVPAFYGGADLPASELAEVVRILAVADPNIAQIPHSHFVYLNLLRLAGSEAQRRRWFAQVLDGARIANAQSERTSATVAEVRTTLRPVDGGRFRIDGDKFYCTGSLFADLLAVLVRLDDPDGYSGLAPGEYVAYLPAESPGVRIVDDWNGLGQRTTGSGTVHFDGVLVDSGQLVERSSAVRAPTAYGSYAQLLHAAIDTGIARGALGAAADFVRTRSRPWFEAGVERAADDPLVVQRFGELSVLVTTAEATLAAAGLAVDAATAGPSKDAATAGTASNDAATAGTASTAAGLAFGTTGGGSSSRPDWQFRNGTGARPGGAIRGQLGEEHVSAGGEGADDPVARASLAVATAKIVADRAATEVSGALFEVSGTRSAAADLNLDHFWRNARTHTLHDPVRWKYQHLGRAILHGAAPPLHGVI</sequence>
<gene>
    <name evidence="5" type="ORF">AWN90_12000</name>
</gene>
<evidence type="ECO:0000256" key="2">
    <source>
        <dbReference type="SAM" id="MobiDB-lite"/>
    </source>
</evidence>
<evidence type="ECO:0000256" key="1">
    <source>
        <dbReference type="ARBA" id="ARBA00023002"/>
    </source>
</evidence>
<dbReference type="AlphaFoldDB" id="A0A164HJF5"/>
<dbReference type="InterPro" id="IPR013107">
    <property type="entry name" value="Acyl-CoA_DH_C"/>
</dbReference>